<dbReference type="Gene3D" id="3.50.50.60">
    <property type="entry name" value="FAD/NAD(P)-binding domain"/>
    <property type="match status" value="1"/>
</dbReference>
<evidence type="ECO:0000259" key="4">
    <source>
        <dbReference type="Pfam" id="PF01494"/>
    </source>
</evidence>
<evidence type="ECO:0000256" key="1">
    <source>
        <dbReference type="ARBA" id="ARBA00001974"/>
    </source>
</evidence>
<dbReference type="Gene3D" id="3.30.70.2450">
    <property type="match status" value="1"/>
</dbReference>
<proteinExistence type="predicted"/>
<keyword evidence="2" id="KW-0285">Flavoprotein</keyword>
<dbReference type="AlphaFoldDB" id="A0A7W5V4I4"/>
<accession>A0A7W5V4I4</accession>
<name>A0A7W5V4I4_9ACTN</name>
<evidence type="ECO:0000313" key="6">
    <source>
        <dbReference type="Proteomes" id="UP000579945"/>
    </source>
</evidence>
<comment type="cofactor">
    <cofactor evidence="1">
        <name>FAD</name>
        <dbReference type="ChEBI" id="CHEBI:57692"/>
    </cofactor>
</comment>
<evidence type="ECO:0000313" key="5">
    <source>
        <dbReference type="EMBL" id="MBB3724725.1"/>
    </source>
</evidence>
<dbReference type="InterPro" id="IPR002938">
    <property type="entry name" value="FAD-bd"/>
</dbReference>
<dbReference type="InterPro" id="IPR036188">
    <property type="entry name" value="FAD/NAD-bd_sf"/>
</dbReference>
<dbReference type="EMBL" id="JACIBV010000001">
    <property type="protein sequence ID" value="MBB3724725.1"/>
    <property type="molecule type" value="Genomic_DNA"/>
</dbReference>
<dbReference type="PANTHER" id="PTHR43004">
    <property type="entry name" value="TRK SYSTEM POTASSIUM UPTAKE PROTEIN"/>
    <property type="match status" value="1"/>
</dbReference>
<protein>
    <submittedName>
        <fullName evidence="5">2-polyprenyl-6-methoxyphenol hydroxylase-like FAD-dependent oxidoreductase</fullName>
    </submittedName>
</protein>
<dbReference type="Gene3D" id="3.40.30.120">
    <property type="match status" value="1"/>
</dbReference>
<evidence type="ECO:0000256" key="3">
    <source>
        <dbReference type="ARBA" id="ARBA00022827"/>
    </source>
</evidence>
<sequence length="568" mass="61989">MLLMTRWHTRPRLGCGFSHDMGQTPGTERHDWKAIDMQHHVVDDRVARGRDESLGGERPMSDADVIIVGAGPTGLMLANELRLAGVRPLVLERQPQRRDTPKAGGLGGQILELLRYRGLLERFEAACTDPVPAPRFPFGGVHLDFTQLADPPMHALPLPQQLLERLLDERAGELGVDIRRGHQVVGVSQDDAAVTVDVRGPDGPYRVSARYLVGCDGARSRVRDWAGIGFPGTTYPEVNRLAQVTLPETVTILGNGDLDVPGFGTIRAGFTRTDHGLLGVAASPASAVVSLYTVEDESTEYDDDTPMTVTELQDSLRRVIGVRLPLGEAVRLSRFTFKARQAERYRDGRIMLAGDAAHLFPATGVAINAGMLDAVNLAWKLAADIHGWAPPGLLETYHGERHLAGARTMLHTRAQVALRRGHDPAAEALREVFQELLADEQPLRRMGALLAGTDIRYPMPGSDHQALAGAFAPDLTLHTDQGVTSVAELMHTARPILLDLADRPDVRQVAQEWQHRVDVRTAKTDQRPADALLIRPDAHIAWAATIDEPAGTAAPALREALSRWFGTP</sequence>
<dbReference type="PRINTS" id="PR00420">
    <property type="entry name" value="RNGMNOXGNASE"/>
</dbReference>
<keyword evidence="3" id="KW-0274">FAD</keyword>
<dbReference type="PANTHER" id="PTHR43004:SF19">
    <property type="entry name" value="BINDING MONOOXYGENASE, PUTATIVE (JCVI)-RELATED"/>
    <property type="match status" value="1"/>
</dbReference>
<organism evidence="5 6">
    <name type="scientific">Nonomuraea dietziae</name>
    <dbReference type="NCBI Taxonomy" id="65515"/>
    <lineage>
        <taxon>Bacteria</taxon>
        <taxon>Bacillati</taxon>
        <taxon>Actinomycetota</taxon>
        <taxon>Actinomycetes</taxon>
        <taxon>Streptosporangiales</taxon>
        <taxon>Streptosporangiaceae</taxon>
        <taxon>Nonomuraea</taxon>
    </lineage>
</organism>
<dbReference type="InterPro" id="IPR050641">
    <property type="entry name" value="RIFMO-like"/>
</dbReference>
<reference evidence="5 6" key="1">
    <citation type="submission" date="2020-08" db="EMBL/GenBank/DDBJ databases">
        <title>Sequencing the genomes of 1000 actinobacteria strains.</title>
        <authorList>
            <person name="Klenk H.-P."/>
        </authorList>
    </citation>
    <scope>NUCLEOTIDE SEQUENCE [LARGE SCALE GENOMIC DNA]</scope>
    <source>
        <strain evidence="5 6">DSM 44320</strain>
    </source>
</reference>
<feature type="domain" description="FAD-binding" evidence="4">
    <location>
        <begin position="62"/>
        <end position="409"/>
    </location>
</feature>
<dbReference type="SUPFAM" id="SSF51905">
    <property type="entry name" value="FAD/NAD(P)-binding domain"/>
    <property type="match status" value="1"/>
</dbReference>
<dbReference type="Proteomes" id="UP000579945">
    <property type="component" value="Unassembled WGS sequence"/>
</dbReference>
<evidence type="ECO:0000256" key="2">
    <source>
        <dbReference type="ARBA" id="ARBA00022630"/>
    </source>
</evidence>
<dbReference type="GO" id="GO:0071949">
    <property type="term" value="F:FAD binding"/>
    <property type="evidence" value="ECO:0007669"/>
    <property type="project" value="InterPro"/>
</dbReference>
<keyword evidence="6" id="KW-1185">Reference proteome</keyword>
<dbReference type="Pfam" id="PF01494">
    <property type="entry name" value="FAD_binding_3"/>
    <property type="match status" value="1"/>
</dbReference>
<gene>
    <name evidence="5" type="ORF">FHR33_000585</name>
</gene>
<comment type="caution">
    <text evidence="5">The sequence shown here is derived from an EMBL/GenBank/DDBJ whole genome shotgun (WGS) entry which is preliminary data.</text>
</comment>
<dbReference type="GO" id="GO:0016709">
    <property type="term" value="F:oxidoreductase activity, acting on paired donors, with incorporation or reduction of molecular oxygen, NAD(P)H as one donor, and incorporation of one atom of oxygen"/>
    <property type="evidence" value="ECO:0007669"/>
    <property type="project" value="UniProtKB-ARBA"/>
</dbReference>
<dbReference type="Pfam" id="PF21274">
    <property type="entry name" value="Rng_hyd_C"/>
    <property type="match status" value="1"/>
</dbReference>